<gene>
    <name evidence="2" type="ORF">KMW28_23625</name>
</gene>
<dbReference type="GO" id="GO:0016787">
    <property type="term" value="F:hydrolase activity"/>
    <property type="evidence" value="ECO:0007669"/>
    <property type="project" value="UniProtKB-KW"/>
</dbReference>
<evidence type="ECO:0000313" key="2">
    <source>
        <dbReference type="EMBL" id="QWG05412.1"/>
    </source>
</evidence>
<evidence type="ECO:0000256" key="1">
    <source>
        <dbReference type="ARBA" id="ARBA00022801"/>
    </source>
</evidence>
<dbReference type="InterPro" id="IPR052043">
    <property type="entry name" value="PolySaccharide_Degr_Enz"/>
</dbReference>
<keyword evidence="1 2" id="KW-0378">Hydrolase</keyword>
<dbReference type="InterPro" id="IPR012341">
    <property type="entry name" value="6hp_glycosidase-like_sf"/>
</dbReference>
<name>A0AAX1ND48_9BACT</name>
<sequence length="792" mass="90568">MRLLGQKIETHSLFFTLLAGMGVLLLGTAPTLAQRLPKAVVKEQGVSSEAYQSISFNASYNWNTSSSTNAIFHQGKYNRTYMTWVDNYGDIHVGTYDYQTKEISSSTLFDNVENIPVESTSILVKKDGKLLVFASFKGEEKSIVAQSVTSENIKDWVIKDIAQNDVKNIQAVNLNDNQIALCWQNQNNDVYYSTVNAKGEELFNNKILVQSGVENYKVISNGSTSVHMVMSINNHKNESGNNLSYLKIEEGKVNTDQIEVVLQDQNGKGLWAWDIAISTEGNPVMVYSNEVEEKKYIYGRVQWNGKKWDNRLVSDVKGDFAYGEISVTLFQVGGISIDKTSTNELYLSVKRGEHFEIEKLNTTNQGKSWRVHQITSNSTKDNVLPLAVNGAGLQVPSHVVWLQNSNDYFGVNRLEDTNEWFLKRAYTALKIDELTPEITNPLAADQIKAVMHDVADWQMVTPRYNKGMLTATNWHYGAMYVGVRAMYEQFGGERYKDELVNIGQAYNWQLMNDIFHADRLAVVDNWAWLYSLDNDPYMIDKSQWALDIHLAQNYKKLTDVRFKKSAYKHHWWTWCDALFMAPPSFVQMWKVTGETKYLDYMNEQWWKTSDYLYSPEDSLFFRDDRFFEKRSDNGKKIFWSRGNGWVASALARILTDLPKDYPTRDKFVKQYKEMAAMLLKLQDEDGMWRVSLHDPEYLDLGETSGSAFFTYALAWGVNNGLVDKKYQPNVEKAWIALCNNVNRDGQLGYVQQVAGDPYPFKANESHVYAAGAFLLAGKEILSMENQTTKVPN</sequence>
<accession>A0AAX1ND48</accession>
<evidence type="ECO:0000313" key="3">
    <source>
        <dbReference type="Proteomes" id="UP000678679"/>
    </source>
</evidence>
<protein>
    <submittedName>
        <fullName evidence="2">Glycoside hydrolase family 88 protein</fullName>
    </submittedName>
</protein>
<dbReference type="InterPro" id="IPR010905">
    <property type="entry name" value="Glyco_hydro_88"/>
</dbReference>
<dbReference type="PANTHER" id="PTHR33886">
    <property type="entry name" value="UNSATURATED RHAMNOGALACTURONAN HYDROLASE (EUROFUNG)"/>
    <property type="match status" value="1"/>
</dbReference>
<dbReference type="Pfam" id="PF07470">
    <property type="entry name" value="Glyco_hydro_88"/>
    <property type="match status" value="1"/>
</dbReference>
<proteinExistence type="predicted"/>
<dbReference type="AlphaFoldDB" id="A0AAX1ND48"/>
<dbReference type="GO" id="GO:0005975">
    <property type="term" value="P:carbohydrate metabolic process"/>
    <property type="evidence" value="ECO:0007669"/>
    <property type="project" value="InterPro"/>
</dbReference>
<organism evidence="2 3">
    <name type="scientific">Flammeovirga yaeyamensis</name>
    <dbReference type="NCBI Taxonomy" id="367791"/>
    <lineage>
        <taxon>Bacteria</taxon>
        <taxon>Pseudomonadati</taxon>
        <taxon>Bacteroidota</taxon>
        <taxon>Cytophagia</taxon>
        <taxon>Cytophagales</taxon>
        <taxon>Flammeovirgaceae</taxon>
        <taxon>Flammeovirga</taxon>
    </lineage>
</organism>
<reference evidence="2 3" key="1">
    <citation type="submission" date="2021-05" db="EMBL/GenBank/DDBJ databases">
        <title>Comparative genomic studies on the polysaccharide-degrading batcterial strains of the Flammeovirga genus.</title>
        <authorList>
            <person name="Zewei F."/>
            <person name="Zheng Z."/>
            <person name="Yu L."/>
            <person name="Ruyue G."/>
            <person name="Yanhong M."/>
            <person name="Yuanyuan C."/>
            <person name="Jingyan G."/>
            <person name="Wenjun H."/>
        </authorList>
    </citation>
    <scope>NUCLEOTIDE SEQUENCE [LARGE SCALE GENOMIC DNA]</scope>
    <source>
        <strain evidence="2 3">NBRC:100898</strain>
    </source>
</reference>
<keyword evidence="3" id="KW-1185">Reference proteome</keyword>
<dbReference type="SUPFAM" id="SSF48208">
    <property type="entry name" value="Six-hairpin glycosidases"/>
    <property type="match status" value="1"/>
</dbReference>
<dbReference type="Proteomes" id="UP000678679">
    <property type="component" value="Chromosome 2"/>
</dbReference>
<dbReference type="RefSeq" id="WP_169661932.1">
    <property type="nucleotide sequence ID" value="NZ_CP076133.1"/>
</dbReference>
<dbReference type="Gene3D" id="1.50.10.10">
    <property type="match status" value="1"/>
</dbReference>
<dbReference type="KEGG" id="fya:KMW28_23625"/>
<dbReference type="PANTHER" id="PTHR33886:SF8">
    <property type="entry name" value="UNSATURATED RHAMNOGALACTURONAN HYDROLASE (EUROFUNG)"/>
    <property type="match status" value="1"/>
</dbReference>
<dbReference type="InterPro" id="IPR008928">
    <property type="entry name" value="6-hairpin_glycosidase_sf"/>
</dbReference>
<dbReference type="EMBL" id="CP076133">
    <property type="protein sequence ID" value="QWG05412.1"/>
    <property type="molecule type" value="Genomic_DNA"/>
</dbReference>